<gene>
    <name evidence="1" type="ORF">FHR86_001824</name>
</gene>
<dbReference type="Proteomes" id="UP000802392">
    <property type="component" value="Unassembled WGS sequence"/>
</dbReference>
<evidence type="ECO:0000313" key="1">
    <source>
        <dbReference type="EMBL" id="NIJ01503.1"/>
    </source>
</evidence>
<protein>
    <submittedName>
        <fullName evidence="1">Uncharacterized protein</fullName>
    </submittedName>
</protein>
<sequence>MQKSDTSIETGALEALEDGLKGIEFDEFFETTTNFDPSEFVMRRC</sequence>
<name>A0ABX0TJ79_9MICC</name>
<dbReference type="EMBL" id="JAAOZD010000003">
    <property type="protein sequence ID" value="NIJ01503.1"/>
    <property type="molecule type" value="Genomic_DNA"/>
</dbReference>
<organism evidence="1 2">
    <name type="scientific">Paenarthrobacter ilicis</name>
    <dbReference type="NCBI Taxonomy" id="43665"/>
    <lineage>
        <taxon>Bacteria</taxon>
        <taxon>Bacillati</taxon>
        <taxon>Actinomycetota</taxon>
        <taxon>Actinomycetes</taxon>
        <taxon>Micrococcales</taxon>
        <taxon>Micrococcaceae</taxon>
        <taxon>Paenarthrobacter</taxon>
    </lineage>
</organism>
<dbReference type="RefSeq" id="WP_167265305.1">
    <property type="nucleotide sequence ID" value="NZ_BAAAVO010000013.1"/>
</dbReference>
<proteinExistence type="predicted"/>
<accession>A0ABX0TJ79</accession>
<evidence type="ECO:0000313" key="2">
    <source>
        <dbReference type="Proteomes" id="UP000802392"/>
    </source>
</evidence>
<comment type="caution">
    <text evidence="1">The sequence shown here is derived from an EMBL/GenBank/DDBJ whole genome shotgun (WGS) entry which is preliminary data.</text>
</comment>
<reference evidence="1 2" key="1">
    <citation type="submission" date="2020-03" db="EMBL/GenBank/DDBJ databases">
        <title>Genomic Encyclopedia of Type Strains, Phase III (KMG-III): the genomes of soil and plant-associated and newly described type strains.</title>
        <authorList>
            <person name="Whitman W."/>
        </authorList>
    </citation>
    <scope>NUCLEOTIDE SEQUENCE [LARGE SCALE GENOMIC DNA]</scope>
    <source>
        <strain evidence="1 2">CECT 4207</strain>
    </source>
</reference>
<keyword evidence="2" id="KW-1185">Reference proteome</keyword>